<dbReference type="STRING" id="70448.A0A096PB55"/>
<dbReference type="OrthoDB" id="39591at2759"/>
<feature type="domain" description="HTH myb-type" evidence="3">
    <location>
        <begin position="181"/>
        <end position="227"/>
    </location>
</feature>
<reference evidence="4 5" key="2">
    <citation type="journal article" date="2014" name="BMC Genomics">
        <title>An improved genome of the model marine alga Ostreococcus tauri unfolds by assessing Illumina de novo assemblies.</title>
        <authorList>
            <person name="Blanc-Mathieu R."/>
            <person name="Verhelst B."/>
            <person name="Derelle E."/>
            <person name="Rombauts S."/>
            <person name="Bouget F.Y."/>
            <person name="Carre I."/>
            <person name="Chateau A."/>
            <person name="Eyre-Walker A."/>
            <person name="Grimsley N."/>
            <person name="Moreau H."/>
            <person name="Piegu B."/>
            <person name="Rivals E."/>
            <person name="Schackwitz W."/>
            <person name="Van de Peer Y."/>
            <person name="Piganeau G."/>
        </authorList>
    </citation>
    <scope>NUCLEOTIDE SEQUENCE [LARGE SCALE GENOMIC DNA]</scope>
    <source>
        <strain evidence="5">OTTH 0595 / CCAP 157/2 / RCC745</strain>
    </source>
</reference>
<evidence type="ECO:0000313" key="5">
    <source>
        <dbReference type="Proteomes" id="UP000009170"/>
    </source>
</evidence>
<dbReference type="RefSeq" id="XP_003083365.2">
    <property type="nucleotide sequence ID" value="XM_003083317.2"/>
</dbReference>
<evidence type="ECO:0000259" key="2">
    <source>
        <dbReference type="PROSITE" id="PS50090"/>
    </source>
</evidence>
<reference evidence="5" key="1">
    <citation type="journal article" date="2006" name="Proc. Natl. Acad. Sci. U.S.A.">
        <title>Genome analysis of the smallest free-living eukaryote Ostreococcus tauri unveils many unique features.</title>
        <authorList>
            <person name="Derelle E."/>
            <person name="Ferraz C."/>
            <person name="Rombauts S."/>
            <person name="Rouze P."/>
            <person name="Worden A.Z."/>
            <person name="Robbens S."/>
            <person name="Partensky F."/>
            <person name="Degroeve S."/>
            <person name="Echeynie S."/>
            <person name="Cooke R."/>
            <person name="Saeys Y."/>
            <person name="Wuyts J."/>
            <person name="Jabbari K."/>
            <person name="Bowler C."/>
            <person name="Panaud O."/>
            <person name="Piegu B."/>
            <person name="Ball S.G."/>
            <person name="Ral J.-P."/>
            <person name="Bouget F.-Y."/>
            <person name="Piganeau G."/>
            <person name="De Baets B."/>
            <person name="Picard A."/>
            <person name="Delseny M."/>
            <person name="Demaille J."/>
            <person name="Van de Peer Y."/>
            <person name="Moreau H."/>
        </authorList>
    </citation>
    <scope>NUCLEOTIDE SEQUENCE [LARGE SCALE GENOMIC DNA]</scope>
    <source>
        <strain evidence="5">OTTH 0595 / CCAP 157/2 / RCC745</strain>
    </source>
</reference>
<name>A0A096PB55_OSTTA</name>
<dbReference type="Pfam" id="PF13921">
    <property type="entry name" value="Myb_DNA-bind_6"/>
    <property type="match status" value="1"/>
</dbReference>
<dbReference type="SUPFAM" id="SSF46689">
    <property type="entry name" value="Homeodomain-like"/>
    <property type="match status" value="2"/>
</dbReference>
<evidence type="ECO:0000256" key="1">
    <source>
        <dbReference type="SAM" id="MobiDB-lite"/>
    </source>
</evidence>
<dbReference type="PANTHER" id="PTHR47430:SF4">
    <property type="entry name" value="GB|AAC33480.1"/>
    <property type="match status" value="1"/>
</dbReference>
<organism evidence="4 5">
    <name type="scientific">Ostreococcus tauri</name>
    <name type="common">Marine green alga</name>
    <dbReference type="NCBI Taxonomy" id="70448"/>
    <lineage>
        <taxon>Eukaryota</taxon>
        <taxon>Viridiplantae</taxon>
        <taxon>Chlorophyta</taxon>
        <taxon>Mamiellophyceae</taxon>
        <taxon>Mamiellales</taxon>
        <taxon>Bathycoccaceae</taxon>
        <taxon>Ostreococcus</taxon>
    </lineage>
</organism>
<evidence type="ECO:0000259" key="3">
    <source>
        <dbReference type="PROSITE" id="PS51294"/>
    </source>
</evidence>
<feature type="domain" description="Myb-like" evidence="2">
    <location>
        <begin position="181"/>
        <end position="227"/>
    </location>
</feature>
<dbReference type="KEGG" id="ota:OT_ostta15g02170"/>
<sequence>MARARDSVGENARVGVLADVAAATERRDAWTGGRKRTRDDGRAGDGRGMGGVDERPAIVRADSENGMGRALIDASVATHGFGGGGDTSEWDVKFPGQKFGPWAADEMAKMKEIVGRWANEHGFAEEFINEKYDFLFHRRQKQGGRGANLPLSERHAFIELARELPTRNAKQIYGWILRNMDKSTASGKWSKEETELLLKMYDELGPKWSKISKVVGRPAPACRDKWRLAKGGPKKKSGHWSPEETEKLVKLVEAHFEKRGTRPGAGPGQGFEHLTLRDNINWVNISAKLGTRNEQACLQRWYQIAPEMTKTGEWDNKQDSEMLVGLIESNTQAAETIDWENLVHGRNLSQIRRRWNYLSAKVTDHINIPFRELVHEVAKMTKDETVIALAQQYAATNAEN</sequence>
<dbReference type="Pfam" id="PF00249">
    <property type="entry name" value="Myb_DNA-binding"/>
    <property type="match status" value="1"/>
</dbReference>
<dbReference type="EMBL" id="CAID01000015">
    <property type="protein sequence ID" value="CEG01821.1"/>
    <property type="molecule type" value="Genomic_DNA"/>
</dbReference>
<dbReference type="PANTHER" id="PTHR47430">
    <property type="entry name" value="GB|AAC33480.1"/>
    <property type="match status" value="1"/>
</dbReference>
<feature type="domain" description="Myb-like" evidence="2">
    <location>
        <begin position="232"/>
        <end position="305"/>
    </location>
</feature>
<dbReference type="PROSITE" id="PS51294">
    <property type="entry name" value="HTH_MYB"/>
    <property type="match status" value="1"/>
</dbReference>
<dbReference type="SMART" id="SM00717">
    <property type="entry name" value="SANT"/>
    <property type="match status" value="3"/>
</dbReference>
<dbReference type="PROSITE" id="PS50090">
    <property type="entry name" value="MYB_LIKE"/>
    <property type="match status" value="2"/>
</dbReference>
<dbReference type="InParanoid" id="A0A096PB55"/>
<keyword evidence="5" id="KW-1185">Reference proteome</keyword>
<accession>A0A096PB55</accession>
<protein>
    <submittedName>
        <fullName evidence="4">SANT/Myb domain</fullName>
    </submittedName>
</protein>
<dbReference type="InterPro" id="IPR009057">
    <property type="entry name" value="Homeodomain-like_sf"/>
</dbReference>
<dbReference type="InterPro" id="IPR001005">
    <property type="entry name" value="SANT/Myb"/>
</dbReference>
<dbReference type="AlphaFoldDB" id="A0A096PB55"/>
<feature type="region of interest" description="Disordered" evidence="1">
    <location>
        <begin position="25"/>
        <end position="56"/>
    </location>
</feature>
<proteinExistence type="predicted"/>
<dbReference type="Proteomes" id="UP000009170">
    <property type="component" value="Unassembled WGS sequence"/>
</dbReference>
<comment type="caution">
    <text evidence="4">The sequence shown here is derived from an EMBL/GenBank/DDBJ whole genome shotgun (WGS) entry which is preliminary data.</text>
</comment>
<dbReference type="CDD" id="cd00167">
    <property type="entry name" value="SANT"/>
    <property type="match status" value="2"/>
</dbReference>
<dbReference type="InterPro" id="IPR017930">
    <property type="entry name" value="Myb_dom"/>
</dbReference>
<dbReference type="Gene3D" id="1.10.10.60">
    <property type="entry name" value="Homeodomain-like"/>
    <property type="match status" value="2"/>
</dbReference>
<gene>
    <name evidence="4" type="ORF">OT_ostta15g02170</name>
</gene>
<evidence type="ECO:0000313" key="4">
    <source>
        <dbReference type="EMBL" id="CEG01821.1"/>
    </source>
</evidence>
<dbReference type="GeneID" id="9830744"/>